<protein>
    <recommendedName>
        <fullName evidence="4">S-adenosylmethionine-dependent methyltransferase domain-containing protein</fullName>
    </recommendedName>
</protein>
<dbReference type="CDD" id="cd02440">
    <property type="entry name" value="AdoMet_MTases"/>
    <property type="match status" value="1"/>
</dbReference>
<dbReference type="SUPFAM" id="SSF53335">
    <property type="entry name" value="S-adenosyl-L-methionine-dependent methyltransferases"/>
    <property type="match status" value="1"/>
</dbReference>
<dbReference type="PATRIC" id="fig|1619087.5.peg.381"/>
<dbReference type="AlphaFoldDB" id="A0A0G0H9X1"/>
<reference evidence="5 6" key="1">
    <citation type="journal article" date="2015" name="Nature">
        <title>rRNA introns, odd ribosomes, and small enigmatic genomes across a large radiation of phyla.</title>
        <authorList>
            <person name="Brown C.T."/>
            <person name="Hug L.A."/>
            <person name="Thomas B.C."/>
            <person name="Sharon I."/>
            <person name="Castelle C.J."/>
            <person name="Singh A."/>
            <person name="Wilkins M.J."/>
            <person name="Williams K.H."/>
            <person name="Banfield J.F."/>
        </authorList>
    </citation>
    <scope>NUCLEOTIDE SEQUENCE [LARGE SCALE GENOMIC DNA]</scope>
</reference>
<evidence type="ECO:0000313" key="6">
    <source>
        <dbReference type="Proteomes" id="UP000034852"/>
    </source>
</evidence>
<dbReference type="PANTHER" id="PTHR43042:SF2">
    <property type="entry name" value="SAM-DEPENDENT METHYLTRANSFERASE"/>
    <property type="match status" value="1"/>
</dbReference>
<evidence type="ECO:0000259" key="4">
    <source>
        <dbReference type="Pfam" id="PF10672"/>
    </source>
</evidence>
<accession>A0A0G0H9X1</accession>
<dbReference type="Gene3D" id="3.40.50.150">
    <property type="entry name" value="Vaccinia Virus protein VP39"/>
    <property type="match status" value="1"/>
</dbReference>
<keyword evidence="1" id="KW-0489">Methyltransferase</keyword>
<dbReference type="Gene3D" id="2.60.40.1180">
    <property type="entry name" value="Golgi alpha-mannosidase II"/>
    <property type="match status" value="1"/>
</dbReference>
<proteinExistence type="predicted"/>
<organism evidence="5 6">
    <name type="scientific">candidate division WS6 bacterium GW2011_GWA2_37_6</name>
    <dbReference type="NCBI Taxonomy" id="1619087"/>
    <lineage>
        <taxon>Bacteria</taxon>
        <taxon>Candidatus Dojkabacteria</taxon>
    </lineage>
</organism>
<comment type="caution">
    <text evidence="5">The sequence shown here is derived from an EMBL/GenBank/DDBJ whole genome shotgun (WGS) entry which is preliminary data.</text>
</comment>
<dbReference type="InterPro" id="IPR029063">
    <property type="entry name" value="SAM-dependent_MTases_sf"/>
</dbReference>
<dbReference type="PANTHER" id="PTHR43042">
    <property type="entry name" value="SAM-DEPENDENT METHYLTRANSFERASE"/>
    <property type="match status" value="1"/>
</dbReference>
<name>A0A0G0H9X1_9BACT</name>
<evidence type="ECO:0000313" key="5">
    <source>
        <dbReference type="EMBL" id="KKQ35330.1"/>
    </source>
</evidence>
<dbReference type="GO" id="GO:0032259">
    <property type="term" value="P:methylation"/>
    <property type="evidence" value="ECO:0007669"/>
    <property type="project" value="UniProtKB-KW"/>
</dbReference>
<dbReference type="Pfam" id="PF10672">
    <property type="entry name" value="Methyltrans_SAM"/>
    <property type="match status" value="1"/>
</dbReference>
<dbReference type="EMBL" id="LBTH01000028">
    <property type="protein sequence ID" value="KKQ35330.1"/>
    <property type="molecule type" value="Genomic_DNA"/>
</dbReference>
<dbReference type="GO" id="GO:0008168">
    <property type="term" value="F:methyltransferase activity"/>
    <property type="evidence" value="ECO:0007669"/>
    <property type="project" value="UniProtKB-KW"/>
</dbReference>
<feature type="domain" description="S-adenosylmethionine-dependent methyltransferase" evidence="4">
    <location>
        <begin position="89"/>
        <end position="221"/>
    </location>
</feature>
<dbReference type="Proteomes" id="UP000034852">
    <property type="component" value="Unassembled WGS sequence"/>
</dbReference>
<sequence>MNITIPQKWQDYELLDFGEGEKLERWGKYILRRPDQNAVGAKSLDQAKWNDVHLHFHRDSKNLPDGQAGNEYWEVKKPAPEKWSVSYKIEGAILKFAIKPTKYKHTGLFPEQTVNWEWIIEKISKRKQPHPDQKLKVLNLFAYTGGASVAAASAGADEVVHIDSSKGAITLAKENQKLSKLKNTKIRFIQEDVQKFVEKEIKRGNKYDAIILDPPLYGRGPEGELWKIEQHLPGLLDSCIKLLSDSPIFLLLNLYSGNSISNQVIEQLDKAEQISLGLKSSSGNKILNCGDVLRTSFFTA</sequence>
<evidence type="ECO:0000256" key="1">
    <source>
        <dbReference type="ARBA" id="ARBA00022603"/>
    </source>
</evidence>
<gene>
    <name evidence="5" type="ORF">US52_C0028G0008</name>
</gene>
<dbReference type="InterPro" id="IPR019614">
    <property type="entry name" value="SAM-dep_methyl-trfase"/>
</dbReference>
<keyword evidence="2" id="KW-0808">Transferase</keyword>
<evidence type="ECO:0000256" key="2">
    <source>
        <dbReference type="ARBA" id="ARBA00022679"/>
    </source>
</evidence>
<dbReference type="InterPro" id="IPR013780">
    <property type="entry name" value="Glyco_hydro_b"/>
</dbReference>
<evidence type="ECO:0000256" key="3">
    <source>
        <dbReference type="ARBA" id="ARBA00022691"/>
    </source>
</evidence>
<keyword evidence="3" id="KW-0949">S-adenosyl-L-methionine</keyword>